<dbReference type="PANTHER" id="PTHR37938:SF1">
    <property type="entry name" value="BLL0215 PROTEIN"/>
    <property type="match status" value="1"/>
</dbReference>
<dbReference type="RefSeq" id="WP_345423997.1">
    <property type="nucleotide sequence ID" value="NZ_AP031496.1"/>
</dbReference>
<accession>A0AAV3U4W5</accession>
<feature type="domain" description="YdbS-like PH" evidence="2">
    <location>
        <begin position="43"/>
        <end position="117"/>
    </location>
</feature>
<evidence type="ECO:0000259" key="2">
    <source>
        <dbReference type="Pfam" id="PF03703"/>
    </source>
</evidence>
<dbReference type="EMBL" id="BAABLX010000027">
    <property type="protein sequence ID" value="GAA4948224.1"/>
    <property type="molecule type" value="Genomic_DNA"/>
</dbReference>
<reference evidence="4" key="1">
    <citation type="journal article" date="2019" name="Int. J. Syst. Evol. Microbiol.">
        <title>The Global Catalogue of Microorganisms (GCM) 10K type strain sequencing project: providing services to taxonomists for standard genome sequencing and annotation.</title>
        <authorList>
            <consortium name="The Broad Institute Genomics Platform"/>
            <consortium name="The Broad Institute Genome Sequencing Center for Infectious Disease"/>
            <person name="Wu L."/>
            <person name="Ma J."/>
        </authorList>
    </citation>
    <scope>NUCLEOTIDE SEQUENCE [LARGE SCALE GENOMIC DNA]</scope>
    <source>
        <strain evidence="4">JCM 19134</strain>
    </source>
</reference>
<name>A0AAV3U4W5_9ALTE</name>
<comment type="caution">
    <text evidence="3">The sequence shown here is derived from an EMBL/GenBank/DDBJ whole genome shotgun (WGS) entry which is preliminary data.</text>
</comment>
<dbReference type="InterPro" id="IPR005182">
    <property type="entry name" value="YdbS-like_PH"/>
</dbReference>
<keyword evidence="1" id="KW-0812">Transmembrane</keyword>
<organism evidence="3 4">
    <name type="scientific">Halioxenophilus aromaticivorans</name>
    <dbReference type="NCBI Taxonomy" id="1306992"/>
    <lineage>
        <taxon>Bacteria</taxon>
        <taxon>Pseudomonadati</taxon>
        <taxon>Pseudomonadota</taxon>
        <taxon>Gammaproteobacteria</taxon>
        <taxon>Alteromonadales</taxon>
        <taxon>Alteromonadaceae</taxon>
        <taxon>Halioxenophilus</taxon>
    </lineage>
</organism>
<dbReference type="Pfam" id="PF03703">
    <property type="entry name" value="bPH_2"/>
    <property type="match status" value="1"/>
</dbReference>
<evidence type="ECO:0000313" key="3">
    <source>
        <dbReference type="EMBL" id="GAA4948224.1"/>
    </source>
</evidence>
<keyword evidence="1" id="KW-0472">Membrane</keyword>
<dbReference type="Proteomes" id="UP001409585">
    <property type="component" value="Unassembled WGS sequence"/>
</dbReference>
<feature type="transmembrane region" description="Helical" evidence="1">
    <location>
        <begin position="17"/>
        <end position="40"/>
    </location>
</feature>
<dbReference type="AlphaFoldDB" id="A0AAV3U4W5"/>
<sequence>MQAKYSESPAMFKAHPFGFILAVVLIPVVVGAVILLIWYLKNRSTVVEVDEKDLVLVQGFLSKDRTEISLDNIRSIKVHQSVFDRIFNVGKISVFTAGDEPEVKVEGLPDPDRLRKLVKAH</sequence>
<proteinExistence type="predicted"/>
<protein>
    <recommendedName>
        <fullName evidence="2">YdbS-like PH domain-containing protein</fullName>
    </recommendedName>
</protein>
<keyword evidence="1" id="KW-1133">Transmembrane helix</keyword>
<evidence type="ECO:0000313" key="4">
    <source>
        <dbReference type="Proteomes" id="UP001409585"/>
    </source>
</evidence>
<dbReference type="PANTHER" id="PTHR37938">
    <property type="entry name" value="BLL0215 PROTEIN"/>
    <property type="match status" value="1"/>
</dbReference>
<evidence type="ECO:0000256" key="1">
    <source>
        <dbReference type="SAM" id="Phobius"/>
    </source>
</evidence>
<gene>
    <name evidence="3" type="ORF">GCM10025791_30200</name>
</gene>
<keyword evidence="4" id="KW-1185">Reference proteome</keyword>